<dbReference type="Proteomes" id="UP000032668">
    <property type="component" value="Unassembled WGS sequence"/>
</dbReference>
<gene>
    <name evidence="2" type="ORF">Aam_089_088</name>
</gene>
<evidence type="ECO:0000256" key="1">
    <source>
        <dbReference type="SAM" id="SignalP"/>
    </source>
</evidence>
<dbReference type="OrthoDB" id="9154825at2"/>
<reference evidence="2 3" key="1">
    <citation type="submission" date="2012-11" db="EMBL/GenBank/DDBJ databases">
        <title>Whole genome sequence of Acidocella aminolytica 101 = DSM 11237.</title>
        <authorList>
            <person name="Azuma Y."/>
            <person name="Higashiura N."/>
            <person name="Hirakawa H."/>
            <person name="Matsushita K."/>
        </authorList>
    </citation>
    <scope>NUCLEOTIDE SEQUENCE [LARGE SCALE GENOMIC DNA]</scope>
    <source>
        <strain evidence="3">101 / DSM 11237</strain>
    </source>
</reference>
<dbReference type="RefSeq" id="WP_048879671.1">
    <property type="nucleotide sequence ID" value="NZ_BANC01000087.1"/>
</dbReference>
<evidence type="ECO:0008006" key="4">
    <source>
        <dbReference type="Google" id="ProtNLM"/>
    </source>
</evidence>
<dbReference type="STRING" id="1120923.SAMN02746095_01324"/>
<comment type="caution">
    <text evidence="2">The sequence shown here is derived from an EMBL/GenBank/DDBJ whole genome shotgun (WGS) entry which is preliminary data.</text>
</comment>
<keyword evidence="3" id="KW-1185">Reference proteome</keyword>
<evidence type="ECO:0000313" key="2">
    <source>
        <dbReference type="EMBL" id="GAN81295.1"/>
    </source>
</evidence>
<sequence>MRAVRLLLAGLFCLGAVPALAMPMVASANAVAGPDDPYAVPPQGKLARGDGSGPLVIKYKNGRVVHVKRDKDEEGQQIYFAQIRISPDRHSIGWLAEYDACQQNQPCPLALVVWHAGRPAVRFTPRDGVIQSWQFLAGGREIAVQTGAVDGAARYWLLATASGVTISHWQADAGTPRPPWLSFFTRAAVRP</sequence>
<feature type="signal peptide" evidence="1">
    <location>
        <begin position="1"/>
        <end position="21"/>
    </location>
</feature>
<proteinExistence type="predicted"/>
<protein>
    <recommendedName>
        <fullName evidence="4">Lipoprotein</fullName>
    </recommendedName>
</protein>
<feature type="chain" id="PRO_5010281271" description="Lipoprotein" evidence="1">
    <location>
        <begin position="22"/>
        <end position="191"/>
    </location>
</feature>
<dbReference type="AlphaFoldDB" id="A0A0D6PHP9"/>
<name>A0A0D6PHP9_9PROT</name>
<dbReference type="EMBL" id="BANC01000087">
    <property type="protein sequence ID" value="GAN81295.1"/>
    <property type="molecule type" value="Genomic_DNA"/>
</dbReference>
<evidence type="ECO:0000313" key="3">
    <source>
        <dbReference type="Proteomes" id="UP000032668"/>
    </source>
</evidence>
<organism evidence="2 3">
    <name type="scientific">Acidocella aminolytica 101 = DSM 11237</name>
    <dbReference type="NCBI Taxonomy" id="1120923"/>
    <lineage>
        <taxon>Bacteria</taxon>
        <taxon>Pseudomonadati</taxon>
        <taxon>Pseudomonadota</taxon>
        <taxon>Alphaproteobacteria</taxon>
        <taxon>Acetobacterales</taxon>
        <taxon>Acidocellaceae</taxon>
        <taxon>Acidocella</taxon>
    </lineage>
</organism>
<accession>A0A0D6PHP9</accession>
<keyword evidence="1" id="KW-0732">Signal</keyword>